<accession>A0A2H1GZ36</accession>
<dbReference type="Proteomes" id="UP000245764">
    <property type="component" value="Chromosome 10"/>
</dbReference>
<evidence type="ECO:0000313" key="2">
    <source>
        <dbReference type="Proteomes" id="UP000245764"/>
    </source>
</evidence>
<sequence length="721" mass="80157">MGQHTVPRRAIVRFSVNADSELMPRIHIGRCLDRWFSLRVPDSDYYSKWSPEAYDWSEKAALLHDKGSRLNVTGLMFSVALIVSSIRAGFSLNGKDSNSMDGNLSLDAAVMALGEAVLQGRSIRDFFDTWDQFGSMGQGIIKLSWALRAIACSDQALPKQTSRLWMRASSIAANPTSTNPFTAEEIAMLHADARLFTDQAIAPITPTVRPLGPHAVQIPTVGPPVQKHTFTSPCTLGTFTNASTASRLKLSVISQRPCFELSVRQNFFQGDDLKNAQALVRKSGNKLTKHGQDASQYSDDYVEESYLFDLMRVVDRHDPAIARTGIAPPPGASRFGKIELRFKDGRFPTRVTLNSNVFLPDSAQDTFALAAPTSKTFTIMVNLDHPKYKYHASFQSYMELATKIRMLTLSGRPCNDWFLARDPDFHADHTHSLAKFADRALPIPEWLINGKEYQLAHHTDADDIPVRAFINPHDHYMCHTKAILQERDHHVQQHEEQYNDANDYAVHFHLRGEFDCTADIRLLTDGIITGQMIVPLPETPITLTVRSLGRDPLVLVGKVLPLASEGYDVKVAAPLPDPEDQHFLKLSSLEAVMTSLDWQDKDFDTKLKLAAVSDALTVCTGAPPNVQGITVDGNVVSSFWLRDLLIGEDVPTWGPNVVEFLQSRLPLDERESRMSTFERLRSESKPTSEQLAVVDTAIGGSYMNVILMEGCPGSGKSYQCS</sequence>
<reference evidence="2" key="1">
    <citation type="submission" date="2017-05" db="EMBL/GenBank/DDBJ databases">
        <authorList>
            <person name="Song R."/>
            <person name="Chenine A.L."/>
            <person name="Ruprecht R.M."/>
        </authorList>
    </citation>
    <scope>NUCLEOTIDE SEQUENCE [LARGE SCALE GENOMIC DNA]</scope>
</reference>
<protein>
    <submittedName>
        <fullName evidence="1">Uncharacterized protein</fullName>
    </submittedName>
</protein>
<gene>
    <name evidence="1" type="ORF">ZT1E4_G9562</name>
</gene>
<dbReference type="EMBL" id="LT854262">
    <property type="protein sequence ID" value="SMR58827.1"/>
    <property type="molecule type" value="Genomic_DNA"/>
</dbReference>
<dbReference type="AlphaFoldDB" id="A0A2H1GZ36"/>
<organism evidence="1 2">
    <name type="scientific">Zymoseptoria tritici ST99CH_1E4</name>
    <dbReference type="NCBI Taxonomy" id="1276532"/>
    <lineage>
        <taxon>Eukaryota</taxon>
        <taxon>Fungi</taxon>
        <taxon>Dikarya</taxon>
        <taxon>Ascomycota</taxon>
        <taxon>Pezizomycotina</taxon>
        <taxon>Dothideomycetes</taxon>
        <taxon>Dothideomycetidae</taxon>
        <taxon>Mycosphaerellales</taxon>
        <taxon>Mycosphaerellaceae</taxon>
        <taxon>Zymoseptoria</taxon>
    </lineage>
</organism>
<name>A0A2H1GZ36_ZYMTR</name>
<evidence type="ECO:0000313" key="1">
    <source>
        <dbReference type="EMBL" id="SMR58827.1"/>
    </source>
</evidence>
<proteinExistence type="predicted"/>